<feature type="transmembrane region" description="Helical" evidence="3">
    <location>
        <begin position="31"/>
        <end position="56"/>
    </location>
</feature>
<evidence type="ECO:0000256" key="3">
    <source>
        <dbReference type="SAM" id="Phobius"/>
    </source>
</evidence>
<dbReference type="Proteomes" id="UP000681722">
    <property type="component" value="Unassembled WGS sequence"/>
</dbReference>
<keyword evidence="8" id="KW-1185">Reference proteome</keyword>
<proteinExistence type="predicted"/>
<dbReference type="Proteomes" id="UP000663829">
    <property type="component" value="Unassembled WGS sequence"/>
</dbReference>
<evidence type="ECO:0008006" key="9">
    <source>
        <dbReference type="Google" id="ProtNLM"/>
    </source>
</evidence>
<feature type="compositionally biased region" description="Polar residues" evidence="2">
    <location>
        <begin position="445"/>
        <end position="457"/>
    </location>
</feature>
<keyword evidence="3" id="KW-1133">Transmembrane helix</keyword>
<dbReference type="EMBL" id="CAJOBC010005253">
    <property type="protein sequence ID" value="CAF3857263.1"/>
    <property type="molecule type" value="Genomic_DNA"/>
</dbReference>
<keyword evidence="1" id="KW-0325">Glycoprotein</keyword>
<organism evidence="5 8">
    <name type="scientific">Didymodactylos carnosus</name>
    <dbReference type="NCBI Taxonomy" id="1234261"/>
    <lineage>
        <taxon>Eukaryota</taxon>
        <taxon>Metazoa</taxon>
        <taxon>Spiralia</taxon>
        <taxon>Gnathifera</taxon>
        <taxon>Rotifera</taxon>
        <taxon>Eurotatoria</taxon>
        <taxon>Bdelloidea</taxon>
        <taxon>Philodinida</taxon>
        <taxon>Philodinidae</taxon>
        <taxon>Didymodactylos</taxon>
    </lineage>
</organism>
<dbReference type="EMBL" id="CAJOBA010000199">
    <property type="protein sequence ID" value="CAF3513148.1"/>
    <property type="molecule type" value="Genomic_DNA"/>
</dbReference>
<feature type="transmembrane region" description="Helical" evidence="3">
    <location>
        <begin position="244"/>
        <end position="267"/>
    </location>
</feature>
<evidence type="ECO:0000313" key="4">
    <source>
        <dbReference type="EMBL" id="CAF0736422.1"/>
    </source>
</evidence>
<feature type="compositionally biased region" description="Polar residues" evidence="2">
    <location>
        <begin position="406"/>
        <end position="416"/>
    </location>
</feature>
<evidence type="ECO:0000313" key="7">
    <source>
        <dbReference type="EMBL" id="CAF3857263.1"/>
    </source>
</evidence>
<evidence type="ECO:0000313" key="5">
    <source>
        <dbReference type="EMBL" id="CAF1091791.1"/>
    </source>
</evidence>
<feature type="region of interest" description="Disordered" evidence="2">
    <location>
        <begin position="375"/>
        <end position="457"/>
    </location>
</feature>
<evidence type="ECO:0000256" key="1">
    <source>
        <dbReference type="ARBA" id="ARBA00023180"/>
    </source>
</evidence>
<dbReference type="EMBL" id="CAJNOQ010005253">
    <property type="protein sequence ID" value="CAF1091791.1"/>
    <property type="molecule type" value="Genomic_DNA"/>
</dbReference>
<evidence type="ECO:0000313" key="6">
    <source>
        <dbReference type="EMBL" id="CAF3513148.1"/>
    </source>
</evidence>
<comment type="caution">
    <text evidence="5">The sequence shown here is derived from an EMBL/GenBank/DDBJ whole genome shotgun (WGS) entry which is preliminary data.</text>
</comment>
<dbReference type="Proteomes" id="UP000677228">
    <property type="component" value="Unassembled WGS sequence"/>
</dbReference>
<protein>
    <recommendedName>
        <fullName evidence="9">G-protein coupled receptors family 3 profile domain-containing protein</fullName>
    </recommendedName>
</protein>
<dbReference type="EMBL" id="CAJNOK010000199">
    <property type="protein sequence ID" value="CAF0736422.1"/>
    <property type="molecule type" value="Genomic_DNA"/>
</dbReference>
<dbReference type="InterPro" id="IPR050726">
    <property type="entry name" value="mGluR"/>
</dbReference>
<keyword evidence="3" id="KW-0812">Transmembrane</keyword>
<feature type="transmembrane region" description="Helical" evidence="3">
    <location>
        <begin position="63"/>
        <end position="88"/>
    </location>
</feature>
<feature type="compositionally biased region" description="Basic residues" evidence="2">
    <location>
        <begin position="393"/>
        <end position="402"/>
    </location>
</feature>
<evidence type="ECO:0000313" key="8">
    <source>
        <dbReference type="Proteomes" id="UP000663829"/>
    </source>
</evidence>
<feature type="transmembrane region" description="Helical" evidence="3">
    <location>
        <begin position="326"/>
        <end position="348"/>
    </location>
</feature>
<accession>A0A814NGW3</accession>
<sequence>MNSDHSQSPSINGVYIAYTSELNDGSFSESWLLPILILCIIGFALTIAISFLFVCLSFKRFNGLYILTNLLICLGVSLLYIIIIIFLVRGTELLCGLREFLSQFGYVLLFSSFLSRYIMQWLGARILSSRTKQFTAILIYLLFIFIQIPIGILWWYFTMPRSCPISSNDIISLVRPPPLFPLPDEFPFRQRSSVTTTRSSQDYLFPISLSTDHNNKVQRHLYKAHDLAYNKLCSYRCNVDYRFYATYTYTIIQLLLCTIISCCLFCFRNNYNSSVPKTTISSETYHTTTTPLSSKTLNFLTMFTFVLIDLFWLLWTFFYFFAHSYYVFPALVGGMFSIATLCLIFILIPQLYYYAHMKVSSSLYNNKSQSTDTHILEVGDGNGSGQKLNNKSNTKKKQRKNRKLTETTQPIYSADTTDNDDLLQPLSSTQKKSNKSKHGLRIEKLNNNNDSEQSYENEIGTSGTFLPITTTPRGMFKVNDETTINKQKIKHQSENTKIKDENKVETPVEKLDKLIYGDRSAIANETRVHSSLGDVNSKEGTYLNVLNSQLVSTSIPIEVERQPPQQYQQIGHEESLTLQPPIMGLQRQLTSSSIASDFLTPIMYNPVQTLNRPHRLSQVSTSLASTTDYGGNDLRSNVYWPLRQQQSERHDPSSYPVHLRHYDETIIPVSLQEEQRPRTSTPLQMLNRTHHFDNTRPSNIYYSSQPRRAYSGTELSINPWANRRYRPRFHRGQYPPYHHHSPEHSVTNWAQQSRFRPPSSHDKILYVDPYRTVPSRIGGNTWQSVLLNDSSHYPKYDQILHQTENNTDNLNMRQIFSYGGPTDDGRSLSSRLWDIDSESNDDEELPTCLENEKESWKDNSSKIDSLLDFDTNIRTKTKQPFIDDDNDNKSNDYLLKNIARPDSLSNDENDELLKTVDDDMRKPKHHVQV</sequence>
<dbReference type="AlphaFoldDB" id="A0A814NGW3"/>
<evidence type="ECO:0000256" key="2">
    <source>
        <dbReference type="SAM" id="MobiDB-lite"/>
    </source>
</evidence>
<reference evidence="5" key="1">
    <citation type="submission" date="2021-02" db="EMBL/GenBank/DDBJ databases">
        <authorList>
            <person name="Nowell W R."/>
        </authorList>
    </citation>
    <scope>NUCLEOTIDE SEQUENCE</scope>
</reference>
<dbReference type="PANTHER" id="PTHR24060">
    <property type="entry name" value="METABOTROPIC GLUTAMATE RECEPTOR"/>
    <property type="match status" value="1"/>
</dbReference>
<feature type="transmembrane region" description="Helical" evidence="3">
    <location>
        <begin position="134"/>
        <end position="157"/>
    </location>
</feature>
<dbReference type="OrthoDB" id="10018752at2759"/>
<keyword evidence="3" id="KW-0472">Membrane</keyword>
<dbReference type="Proteomes" id="UP000682733">
    <property type="component" value="Unassembled WGS sequence"/>
</dbReference>
<gene>
    <name evidence="5" type="ORF">GPM918_LOCUS18298</name>
    <name evidence="4" type="ORF">OVA965_LOCUS1166</name>
    <name evidence="7" type="ORF">SRO942_LOCUS18295</name>
    <name evidence="6" type="ORF">TMI583_LOCUS1167</name>
</gene>
<feature type="transmembrane region" description="Helical" evidence="3">
    <location>
        <begin position="100"/>
        <end position="122"/>
    </location>
</feature>
<name>A0A814NGW3_9BILA</name>
<feature type="transmembrane region" description="Helical" evidence="3">
    <location>
        <begin position="299"/>
        <end position="320"/>
    </location>
</feature>